<name>A0A4Y3VNB4_9ACTN</name>
<reference evidence="2 3" key="1">
    <citation type="submission" date="2019-06" db="EMBL/GenBank/DDBJ databases">
        <title>Whole genome shotgun sequence of Streptomyces spinoverrucosus NBRC 14228.</title>
        <authorList>
            <person name="Hosoyama A."/>
            <person name="Uohara A."/>
            <person name="Ohji S."/>
            <person name="Ichikawa N."/>
        </authorList>
    </citation>
    <scope>NUCLEOTIDE SEQUENCE [LARGE SCALE GENOMIC DNA]</scope>
    <source>
        <strain evidence="2 3">NBRC 14228</strain>
    </source>
</reference>
<evidence type="ECO:0000313" key="3">
    <source>
        <dbReference type="Proteomes" id="UP000317881"/>
    </source>
</evidence>
<evidence type="ECO:0000313" key="2">
    <source>
        <dbReference type="EMBL" id="GEC07170.1"/>
    </source>
</evidence>
<keyword evidence="3" id="KW-1185">Reference proteome</keyword>
<dbReference type="AlphaFoldDB" id="A0A4Y3VNB4"/>
<organism evidence="2 3">
    <name type="scientific">Streptomyces spinoverrucosus</name>
    <dbReference type="NCBI Taxonomy" id="284043"/>
    <lineage>
        <taxon>Bacteria</taxon>
        <taxon>Bacillati</taxon>
        <taxon>Actinomycetota</taxon>
        <taxon>Actinomycetes</taxon>
        <taxon>Kitasatosporales</taxon>
        <taxon>Streptomycetaceae</taxon>
        <taxon>Streptomyces</taxon>
    </lineage>
</organism>
<feature type="region of interest" description="Disordered" evidence="1">
    <location>
        <begin position="1"/>
        <end position="26"/>
    </location>
</feature>
<gene>
    <name evidence="2" type="ORF">SSP24_48250</name>
</gene>
<feature type="region of interest" description="Disordered" evidence="1">
    <location>
        <begin position="43"/>
        <end position="69"/>
    </location>
</feature>
<protein>
    <submittedName>
        <fullName evidence="2">Uncharacterized protein</fullName>
    </submittedName>
</protein>
<dbReference type="Proteomes" id="UP000317881">
    <property type="component" value="Unassembled WGS sequence"/>
</dbReference>
<evidence type="ECO:0000256" key="1">
    <source>
        <dbReference type="SAM" id="MobiDB-lite"/>
    </source>
</evidence>
<sequence length="69" mass="7869">MIQRDGDESLPMDYGIGNEFGGDKTDGVSRLVVQRHSPRTHLVYDRAPGKGHFPFLTREEEAMDERRHG</sequence>
<comment type="caution">
    <text evidence="2">The sequence shown here is derived from an EMBL/GenBank/DDBJ whole genome shotgun (WGS) entry which is preliminary data.</text>
</comment>
<feature type="compositionally biased region" description="Basic and acidic residues" evidence="1">
    <location>
        <begin position="57"/>
        <end position="69"/>
    </location>
</feature>
<accession>A0A4Y3VNB4</accession>
<proteinExistence type="predicted"/>
<dbReference type="EMBL" id="BJND01000036">
    <property type="protein sequence ID" value="GEC07170.1"/>
    <property type="molecule type" value="Genomic_DNA"/>
</dbReference>